<dbReference type="AlphaFoldDB" id="A0A225VFY6"/>
<sequence length="65" mass="7286">MPISTFFIWIPVQSVDLQQRLCVVTHADLSGHRGADTTERMLAERVDWPTLGDDIKTFVRGVSTA</sequence>
<dbReference type="Pfam" id="PF17921">
    <property type="entry name" value="Integrase_H2C2"/>
    <property type="match status" value="1"/>
</dbReference>
<evidence type="ECO:0000259" key="1">
    <source>
        <dbReference type="Pfam" id="PF17921"/>
    </source>
</evidence>
<dbReference type="Gene3D" id="1.10.340.70">
    <property type="match status" value="1"/>
</dbReference>
<reference evidence="3" key="1">
    <citation type="submission" date="2017-03" db="EMBL/GenBank/DDBJ databases">
        <title>Phytopthora megakarya and P. palmivora, two closely related causual agents of cacao black pod achieved similar genome size and gene model numbers by different mechanisms.</title>
        <authorList>
            <person name="Ali S."/>
            <person name="Shao J."/>
            <person name="Larry D.J."/>
            <person name="Kronmiller B."/>
            <person name="Shen D."/>
            <person name="Strem M.D."/>
            <person name="Melnick R.L."/>
            <person name="Guiltinan M.J."/>
            <person name="Tyler B.M."/>
            <person name="Meinhardt L.W."/>
            <person name="Bailey B.A."/>
        </authorList>
    </citation>
    <scope>NUCLEOTIDE SEQUENCE [LARGE SCALE GENOMIC DNA]</scope>
    <source>
        <strain evidence="3">zdho120</strain>
    </source>
</reference>
<name>A0A225VFY6_9STRA</name>
<accession>A0A225VFY6</accession>
<dbReference type="Proteomes" id="UP000198211">
    <property type="component" value="Unassembled WGS sequence"/>
</dbReference>
<gene>
    <name evidence="2" type="ORF">PHMEG_00024342</name>
</gene>
<feature type="domain" description="Integrase zinc-binding" evidence="1">
    <location>
        <begin position="16"/>
        <end position="60"/>
    </location>
</feature>
<keyword evidence="3" id="KW-1185">Reference proteome</keyword>
<evidence type="ECO:0000313" key="3">
    <source>
        <dbReference type="Proteomes" id="UP000198211"/>
    </source>
</evidence>
<proteinExistence type="predicted"/>
<evidence type="ECO:0000313" key="2">
    <source>
        <dbReference type="EMBL" id="OWZ03859.1"/>
    </source>
</evidence>
<organism evidence="2 3">
    <name type="scientific">Phytophthora megakarya</name>
    <dbReference type="NCBI Taxonomy" id="4795"/>
    <lineage>
        <taxon>Eukaryota</taxon>
        <taxon>Sar</taxon>
        <taxon>Stramenopiles</taxon>
        <taxon>Oomycota</taxon>
        <taxon>Peronosporomycetes</taxon>
        <taxon>Peronosporales</taxon>
        <taxon>Peronosporaceae</taxon>
        <taxon>Phytophthora</taxon>
    </lineage>
</organism>
<comment type="caution">
    <text evidence="2">The sequence shown here is derived from an EMBL/GenBank/DDBJ whole genome shotgun (WGS) entry which is preliminary data.</text>
</comment>
<dbReference type="OrthoDB" id="88547at2759"/>
<protein>
    <submittedName>
        <fullName evidence="2">Retrotransposon protein</fullName>
    </submittedName>
</protein>
<dbReference type="EMBL" id="NBNE01005284">
    <property type="protein sequence ID" value="OWZ03859.1"/>
    <property type="molecule type" value="Genomic_DNA"/>
</dbReference>
<dbReference type="InterPro" id="IPR041588">
    <property type="entry name" value="Integrase_H2C2"/>
</dbReference>